<reference evidence="3" key="1">
    <citation type="submission" date="2022-08" db="EMBL/GenBank/DDBJ databases">
        <authorList>
            <person name="Giroux E."/>
            <person name="Giroux E."/>
        </authorList>
    </citation>
    <scope>NUCLEOTIDE SEQUENCE</scope>
    <source>
        <strain evidence="3">H1091258</strain>
    </source>
</reference>
<evidence type="ECO:0000256" key="1">
    <source>
        <dbReference type="SAM" id="Coils"/>
    </source>
</evidence>
<proteinExistence type="predicted"/>
<accession>A0A9W4RHB5</accession>
<evidence type="ECO:0000313" key="4">
    <source>
        <dbReference type="Proteomes" id="UP001152533"/>
    </source>
</evidence>
<evidence type="ECO:0000313" key="3">
    <source>
        <dbReference type="EMBL" id="CAI0642428.1"/>
    </source>
</evidence>
<dbReference type="AlphaFoldDB" id="A0A9W4RHB5"/>
<name>A0A9W4RHB5_9PEZI</name>
<dbReference type="Proteomes" id="UP001152533">
    <property type="component" value="Unassembled WGS sequence"/>
</dbReference>
<gene>
    <name evidence="3" type="ORF">CGXH109_LOCUS14630</name>
</gene>
<dbReference type="EMBL" id="CAMGZC010000055">
    <property type="protein sequence ID" value="CAI0642428.1"/>
    <property type="molecule type" value="Genomic_DNA"/>
</dbReference>
<feature type="region of interest" description="Disordered" evidence="2">
    <location>
        <begin position="253"/>
        <end position="276"/>
    </location>
</feature>
<evidence type="ECO:0000256" key="2">
    <source>
        <dbReference type="SAM" id="MobiDB-lite"/>
    </source>
</evidence>
<keyword evidence="1" id="KW-0175">Coiled coil</keyword>
<comment type="caution">
    <text evidence="3">The sequence shown here is derived from an EMBL/GenBank/DDBJ whole genome shotgun (WGS) entry which is preliminary data.</text>
</comment>
<feature type="coiled-coil region" evidence="1">
    <location>
        <begin position="84"/>
        <end position="111"/>
    </location>
</feature>
<feature type="non-terminal residue" evidence="3">
    <location>
        <position position="453"/>
    </location>
</feature>
<sequence length="453" mass="50597">IAIVAPATAVAMSKIKALQDKRRRDKEAVESAESIKSKCADQHGKAHVAHCKDCYGEVVQTMRSRYLDSKDEWFSNNAAFLNDLDNLFAKLKDFTADLKAIEGRIDKEKAKQYRETLPRTAAGRTAEGAMSRANFQAALEDEEKPTATLVEDVRRAVNRGVDDAPKLEDLASKFDNLPSEKENDVLIDVFFRDPKTGEVPPSCTKYVEKLRSGSDIEEVMAQIEADRPARSQASGNMDRHKRTLNELKRAQAAHEQDKILKAQKRQQPPPQGPQVNKELYDLPPCHVCSGKVLPEDVLACPLCLIFAELSLTKRTVFDSEKCYEEGYDEHLNSAHSCAAGEGCIQLKDEDEEMGGSGEEAVICEECAEQLGQSTVYCSSRCASSDFQAHREGVHIPNWKGLGIDLDTQGEHLVFDNDEKTKYHVNDISKFVWGLDDAYERIFKGNNPDIKDIQ</sequence>
<protein>
    <submittedName>
        <fullName evidence="3">Uncharacterized protein</fullName>
    </submittedName>
</protein>
<keyword evidence="4" id="KW-1185">Reference proteome</keyword>
<organism evidence="3 4">
    <name type="scientific">Colletotrichum noveboracense</name>
    <dbReference type="NCBI Taxonomy" id="2664923"/>
    <lineage>
        <taxon>Eukaryota</taxon>
        <taxon>Fungi</taxon>
        <taxon>Dikarya</taxon>
        <taxon>Ascomycota</taxon>
        <taxon>Pezizomycotina</taxon>
        <taxon>Sordariomycetes</taxon>
        <taxon>Hypocreomycetidae</taxon>
        <taxon>Glomerellales</taxon>
        <taxon>Glomerellaceae</taxon>
        <taxon>Colletotrichum</taxon>
        <taxon>Colletotrichum gloeosporioides species complex</taxon>
    </lineage>
</organism>